<evidence type="ECO:0000256" key="4">
    <source>
        <dbReference type="ARBA" id="ARBA00022723"/>
    </source>
</evidence>
<evidence type="ECO:0000256" key="8">
    <source>
        <dbReference type="PROSITE-ProRule" id="PRU00175"/>
    </source>
</evidence>
<gene>
    <name evidence="10" type="ORF">A4U43_C05F28700</name>
</gene>
<keyword evidence="7" id="KW-0862">Zinc</keyword>
<dbReference type="SUPFAM" id="SSF57850">
    <property type="entry name" value="RING/U-box"/>
    <property type="match status" value="1"/>
</dbReference>
<keyword evidence="3" id="KW-0808">Transferase</keyword>
<name>A0A5P1EV63_ASPOF</name>
<dbReference type="PANTHER" id="PTHR22937">
    <property type="entry name" value="E3 UBIQUITIN-PROTEIN LIGASE RNF165"/>
    <property type="match status" value="1"/>
</dbReference>
<protein>
    <recommendedName>
        <fullName evidence="2">RING-type E3 ubiquitin transferase</fullName>
        <ecNumber evidence="2">2.3.2.27</ecNumber>
    </recommendedName>
</protein>
<dbReference type="InterPro" id="IPR013083">
    <property type="entry name" value="Znf_RING/FYVE/PHD"/>
</dbReference>
<keyword evidence="11" id="KW-1185">Reference proteome</keyword>
<proteinExistence type="predicted"/>
<dbReference type="Gramene" id="ONK69955">
    <property type="protein sequence ID" value="ONK69955"/>
    <property type="gene ID" value="A4U43_C05F28700"/>
</dbReference>
<dbReference type="Pfam" id="PF13639">
    <property type="entry name" value="zf-RING_2"/>
    <property type="match status" value="1"/>
</dbReference>
<dbReference type="InterPro" id="IPR045191">
    <property type="entry name" value="MBR1/2-like"/>
</dbReference>
<evidence type="ECO:0000256" key="5">
    <source>
        <dbReference type="ARBA" id="ARBA00022771"/>
    </source>
</evidence>
<evidence type="ECO:0000259" key="9">
    <source>
        <dbReference type="PROSITE" id="PS50089"/>
    </source>
</evidence>
<evidence type="ECO:0000313" key="11">
    <source>
        <dbReference type="Proteomes" id="UP000243459"/>
    </source>
</evidence>
<dbReference type="GO" id="GO:0008270">
    <property type="term" value="F:zinc ion binding"/>
    <property type="evidence" value="ECO:0007669"/>
    <property type="project" value="UniProtKB-KW"/>
</dbReference>
<reference evidence="11" key="1">
    <citation type="journal article" date="2017" name="Nat. Commun.">
        <title>The asparagus genome sheds light on the origin and evolution of a young Y chromosome.</title>
        <authorList>
            <person name="Harkess A."/>
            <person name="Zhou J."/>
            <person name="Xu C."/>
            <person name="Bowers J.E."/>
            <person name="Van der Hulst R."/>
            <person name="Ayyampalayam S."/>
            <person name="Mercati F."/>
            <person name="Riccardi P."/>
            <person name="McKain M.R."/>
            <person name="Kakrana A."/>
            <person name="Tang H."/>
            <person name="Ray J."/>
            <person name="Groenendijk J."/>
            <person name="Arikit S."/>
            <person name="Mathioni S.M."/>
            <person name="Nakano M."/>
            <person name="Shan H."/>
            <person name="Telgmann-Rauber A."/>
            <person name="Kanno A."/>
            <person name="Yue Z."/>
            <person name="Chen H."/>
            <person name="Li W."/>
            <person name="Chen Y."/>
            <person name="Xu X."/>
            <person name="Zhang Y."/>
            <person name="Luo S."/>
            <person name="Chen H."/>
            <person name="Gao J."/>
            <person name="Mao Z."/>
            <person name="Pires J.C."/>
            <person name="Luo M."/>
            <person name="Kudrna D."/>
            <person name="Wing R.A."/>
            <person name="Meyers B.C."/>
            <person name="Yi K."/>
            <person name="Kong H."/>
            <person name="Lavrijsen P."/>
            <person name="Sunseri F."/>
            <person name="Falavigna A."/>
            <person name="Ye Y."/>
            <person name="Leebens-Mack J.H."/>
            <person name="Chen G."/>
        </authorList>
    </citation>
    <scope>NUCLEOTIDE SEQUENCE [LARGE SCALE GENOMIC DNA]</scope>
    <source>
        <strain evidence="11">cv. DH0086</strain>
    </source>
</reference>
<evidence type="ECO:0000256" key="2">
    <source>
        <dbReference type="ARBA" id="ARBA00012483"/>
    </source>
</evidence>
<dbReference type="EMBL" id="CM007385">
    <property type="protein sequence ID" value="ONK69955.1"/>
    <property type="molecule type" value="Genomic_DNA"/>
</dbReference>
<dbReference type="InterPro" id="IPR001841">
    <property type="entry name" value="Znf_RING"/>
</dbReference>
<keyword evidence="4" id="KW-0479">Metal-binding</keyword>
<dbReference type="PROSITE" id="PS50089">
    <property type="entry name" value="ZF_RING_2"/>
    <property type="match status" value="1"/>
</dbReference>
<dbReference type="GO" id="GO:0061630">
    <property type="term" value="F:ubiquitin protein ligase activity"/>
    <property type="evidence" value="ECO:0007669"/>
    <property type="project" value="UniProtKB-EC"/>
</dbReference>
<comment type="catalytic activity">
    <reaction evidence="1">
        <text>S-ubiquitinyl-[E2 ubiquitin-conjugating enzyme]-L-cysteine + [acceptor protein]-L-lysine = [E2 ubiquitin-conjugating enzyme]-L-cysteine + N(6)-ubiquitinyl-[acceptor protein]-L-lysine.</text>
        <dbReference type="EC" id="2.3.2.27"/>
    </reaction>
</comment>
<dbReference type="AlphaFoldDB" id="A0A5P1EV63"/>
<dbReference type="OMA" id="ICKSHAM"/>
<dbReference type="PANTHER" id="PTHR22937:SF222">
    <property type="entry name" value="RING-TYPE E3 UBIQUITIN TRANSFERASE"/>
    <property type="match status" value="1"/>
</dbReference>
<evidence type="ECO:0000313" key="10">
    <source>
        <dbReference type="EMBL" id="ONK69955.1"/>
    </source>
</evidence>
<keyword evidence="6" id="KW-0833">Ubl conjugation pathway</keyword>
<evidence type="ECO:0000256" key="6">
    <source>
        <dbReference type="ARBA" id="ARBA00022786"/>
    </source>
</evidence>
<dbReference type="Proteomes" id="UP000243459">
    <property type="component" value="Chromosome 5"/>
</dbReference>
<evidence type="ECO:0000256" key="1">
    <source>
        <dbReference type="ARBA" id="ARBA00000900"/>
    </source>
</evidence>
<feature type="domain" description="RING-type" evidence="9">
    <location>
        <begin position="487"/>
        <end position="528"/>
    </location>
</feature>
<evidence type="ECO:0000256" key="7">
    <source>
        <dbReference type="ARBA" id="ARBA00022833"/>
    </source>
</evidence>
<keyword evidence="5 8" id="KW-0863">Zinc-finger</keyword>
<organism evidence="10 11">
    <name type="scientific">Asparagus officinalis</name>
    <name type="common">Garden asparagus</name>
    <dbReference type="NCBI Taxonomy" id="4686"/>
    <lineage>
        <taxon>Eukaryota</taxon>
        <taxon>Viridiplantae</taxon>
        <taxon>Streptophyta</taxon>
        <taxon>Embryophyta</taxon>
        <taxon>Tracheophyta</taxon>
        <taxon>Spermatophyta</taxon>
        <taxon>Magnoliopsida</taxon>
        <taxon>Liliopsida</taxon>
        <taxon>Asparagales</taxon>
        <taxon>Asparagaceae</taxon>
        <taxon>Asparagoideae</taxon>
        <taxon>Asparagus</taxon>
    </lineage>
</organism>
<dbReference type="SMART" id="SM00184">
    <property type="entry name" value="RING"/>
    <property type="match status" value="1"/>
</dbReference>
<dbReference type="OrthoDB" id="8062037at2759"/>
<evidence type="ECO:0000256" key="3">
    <source>
        <dbReference type="ARBA" id="ARBA00022679"/>
    </source>
</evidence>
<dbReference type="Gene3D" id="3.30.40.10">
    <property type="entry name" value="Zinc/RING finger domain, C3HC4 (zinc finger)"/>
    <property type="match status" value="1"/>
</dbReference>
<accession>A0A5P1EV63</accession>
<dbReference type="EC" id="2.3.2.27" evidence="2"/>
<sequence>MGQRTTLCTQQLLEMQSGQDVSHIYPDRCIRTGQVADYTNQSVRSSMSTSGSTMEQGLLFRDYNDRTAFYGSQYNGFQRFQSVGDLGLGAVTPPNFCIPSMLPSSSRNFPAENNGSFDHFPLIDKFGMHNEFADSTIGVGKRKNVDIPPGNQHSVDGPASSSQALPFLSLNCGLPQWEQSYEPGVNQADSTNIEHPGYQEVGNIQTAEGSHRMSSRSSAISLQPEPAYFHPNYVLQATHMGHALHPASNVWMSQFGTENNADDRASSNWIYNHPTSHLHGRCLHSNAFGLTNMGVQAFPDTSSTANAGVIFSHTPQPGFQHLAPVQTMQHPSYGQVQMQAPSYQHPFNPLHPVYVNPTSHGPNSGSRFPYFPSGAEQIFRPRHLHHATPDFSYGGVRILSSEDAAVVDNISGFSGGGNMIDQHEDMRLDIDEMSYEELLALEEQIGNVKTGLTEESIIKNLKTSVYNSQTLLPSDKLCRFSEETDPCIICQVEYEEDEIIGTLDCGHNYHGDCIKQWLLVKNLCPICKKTALAADNSEG</sequence>